<dbReference type="Gene3D" id="1.10.10.10">
    <property type="entry name" value="Winged helix-like DNA-binding domain superfamily/Winged helix DNA-binding domain"/>
    <property type="match status" value="1"/>
</dbReference>
<protein>
    <submittedName>
        <fullName evidence="6">IclR family transcriptional regulator</fullName>
    </submittedName>
</protein>
<keyword evidence="7" id="KW-1185">Reference proteome</keyword>
<evidence type="ECO:0000259" key="5">
    <source>
        <dbReference type="PROSITE" id="PS51078"/>
    </source>
</evidence>
<name>A0ABT2UDD2_9BACL</name>
<dbReference type="Pfam" id="PF01614">
    <property type="entry name" value="IclR_C"/>
    <property type="match status" value="1"/>
</dbReference>
<sequence length="253" mass="27837">MTEIKSGTTIQSLQIGFSIVELVASYDQPLKFNDIQEKTQITKSNLYKYLNTLTLSGILYRDKENGLYSLGSKLVELGMKALNKEEMIERVTPFLQEINRTCKQTVLLTSWSQSGPVVVKMINSHQGLNIGAQIGTLLPILSAAGKVYAAFMEEAVIGVWSKQQLTTLDEERGLKLKTEIEAIRLHGISFASEPLVPSISSVALPIINFQKSLLGAVVIVGFSDALPTHIDEVMSQYLLKVNKEICAIFGCKG</sequence>
<evidence type="ECO:0000313" key="6">
    <source>
        <dbReference type="EMBL" id="MCU6792658.1"/>
    </source>
</evidence>
<comment type="caution">
    <text evidence="6">The sequence shown here is derived from an EMBL/GenBank/DDBJ whole genome shotgun (WGS) entry which is preliminary data.</text>
</comment>
<evidence type="ECO:0000259" key="4">
    <source>
        <dbReference type="PROSITE" id="PS51077"/>
    </source>
</evidence>
<keyword evidence="2" id="KW-0238">DNA-binding</keyword>
<keyword evidence="1" id="KW-0805">Transcription regulation</keyword>
<feature type="domain" description="IclR-ED" evidence="5">
    <location>
        <begin position="73"/>
        <end position="251"/>
    </location>
</feature>
<dbReference type="InterPro" id="IPR050707">
    <property type="entry name" value="HTH_MetabolicPath_Reg"/>
</dbReference>
<accession>A0ABT2UDD2</accession>
<proteinExistence type="predicted"/>
<dbReference type="PANTHER" id="PTHR30136">
    <property type="entry name" value="HELIX-TURN-HELIX TRANSCRIPTIONAL REGULATOR, ICLR FAMILY"/>
    <property type="match status" value="1"/>
</dbReference>
<organism evidence="6 7">
    <name type="scientific">Paenibacillus baimaensis</name>
    <dbReference type="NCBI Taxonomy" id="2982185"/>
    <lineage>
        <taxon>Bacteria</taxon>
        <taxon>Bacillati</taxon>
        <taxon>Bacillota</taxon>
        <taxon>Bacilli</taxon>
        <taxon>Bacillales</taxon>
        <taxon>Paenibacillaceae</taxon>
        <taxon>Paenibacillus</taxon>
    </lineage>
</organism>
<evidence type="ECO:0000313" key="7">
    <source>
        <dbReference type="Proteomes" id="UP001652445"/>
    </source>
</evidence>
<evidence type="ECO:0000256" key="2">
    <source>
        <dbReference type="ARBA" id="ARBA00023125"/>
    </source>
</evidence>
<keyword evidence="3" id="KW-0804">Transcription</keyword>
<dbReference type="PANTHER" id="PTHR30136:SF8">
    <property type="entry name" value="TRANSCRIPTIONAL REGULATORY PROTEIN"/>
    <property type="match status" value="1"/>
</dbReference>
<dbReference type="SMART" id="SM00346">
    <property type="entry name" value="HTH_ICLR"/>
    <property type="match status" value="1"/>
</dbReference>
<evidence type="ECO:0000256" key="3">
    <source>
        <dbReference type="ARBA" id="ARBA00023163"/>
    </source>
</evidence>
<dbReference type="InterPro" id="IPR005471">
    <property type="entry name" value="Tscrpt_reg_IclR_N"/>
</dbReference>
<evidence type="ECO:0000256" key="1">
    <source>
        <dbReference type="ARBA" id="ARBA00023015"/>
    </source>
</evidence>
<dbReference type="Gene3D" id="3.30.450.40">
    <property type="match status" value="1"/>
</dbReference>
<dbReference type="Pfam" id="PF09339">
    <property type="entry name" value="HTH_IclR"/>
    <property type="match status" value="1"/>
</dbReference>
<dbReference type="InterPro" id="IPR036388">
    <property type="entry name" value="WH-like_DNA-bd_sf"/>
</dbReference>
<reference evidence="6 7" key="1">
    <citation type="submission" date="2022-09" db="EMBL/GenBank/DDBJ databases">
        <authorList>
            <person name="Han X.L."/>
            <person name="Wang Q."/>
            <person name="Lu T."/>
        </authorList>
    </citation>
    <scope>NUCLEOTIDE SEQUENCE [LARGE SCALE GENOMIC DNA]</scope>
    <source>
        <strain evidence="6 7">WQ 127069</strain>
    </source>
</reference>
<dbReference type="Proteomes" id="UP001652445">
    <property type="component" value="Unassembled WGS sequence"/>
</dbReference>
<dbReference type="PROSITE" id="PS51078">
    <property type="entry name" value="ICLR_ED"/>
    <property type="match status" value="1"/>
</dbReference>
<dbReference type="RefSeq" id="WP_076235321.1">
    <property type="nucleotide sequence ID" value="NZ_JAOQIO010000033.1"/>
</dbReference>
<feature type="domain" description="HTH iclR-type" evidence="4">
    <location>
        <begin position="10"/>
        <end position="72"/>
    </location>
</feature>
<dbReference type="SUPFAM" id="SSF55781">
    <property type="entry name" value="GAF domain-like"/>
    <property type="match status" value="1"/>
</dbReference>
<dbReference type="EMBL" id="JAOQIO010000033">
    <property type="protein sequence ID" value="MCU6792658.1"/>
    <property type="molecule type" value="Genomic_DNA"/>
</dbReference>
<dbReference type="InterPro" id="IPR014757">
    <property type="entry name" value="Tscrpt_reg_IclR_C"/>
</dbReference>
<dbReference type="InterPro" id="IPR036390">
    <property type="entry name" value="WH_DNA-bd_sf"/>
</dbReference>
<dbReference type="PROSITE" id="PS51077">
    <property type="entry name" value="HTH_ICLR"/>
    <property type="match status" value="1"/>
</dbReference>
<gene>
    <name evidence="6" type="ORF">OB236_11060</name>
</gene>
<dbReference type="InterPro" id="IPR029016">
    <property type="entry name" value="GAF-like_dom_sf"/>
</dbReference>
<dbReference type="SUPFAM" id="SSF46785">
    <property type="entry name" value="Winged helix' DNA-binding domain"/>
    <property type="match status" value="1"/>
</dbReference>